<dbReference type="Pfam" id="PF00004">
    <property type="entry name" value="AAA"/>
    <property type="match status" value="1"/>
</dbReference>
<evidence type="ECO:0000313" key="3">
    <source>
        <dbReference type="EMBL" id="KAG8230211.1"/>
    </source>
</evidence>
<dbReference type="AlphaFoldDB" id="A0A8K0P1M4"/>
<dbReference type="InterPro" id="IPR003959">
    <property type="entry name" value="ATPase_AAA_core"/>
</dbReference>
<dbReference type="GO" id="GO:0016887">
    <property type="term" value="F:ATP hydrolysis activity"/>
    <property type="evidence" value="ECO:0007669"/>
    <property type="project" value="InterPro"/>
</dbReference>
<feature type="region of interest" description="Disordered" evidence="1">
    <location>
        <begin position="206"/>
        <end position="250"/>
    </location>
</feature>
<dbReference type="InterPro" id="IPR027417">
    <property type="entry name" value="P-loop_NTPase"/>
</dbReference>
<feature type="compositionally biased region" description="Basic residues" evidence="1">
    <location>
        <begin position="231"/>
        <end position="246"/>
    </location>
</feature>
<feature type="compositionally biased region" description="Basic residues" evidence="1">
    <location>
        <begin position="210"/>
        <end position="223"/>
    </location>
</feature>
<dbReference type="PANTHER" id="PTHR14690">
    <property type="entry name" value="IQ MOTIF CONTAINING WITH AAA DOMAIN 1"/>
    <property type="match status" value="1"/>
</dbReference>
<dbReference type="PANTHER" id="PTHR14690:SF0">
    <property type="entry name" value="IQ MOTIF CONTAINING WITH AAA DOMAIN 1"/>
    <property type="match status" value="1"/>
</dbReference>
<dbReference type="SUPFAM" id="SSF52540">
    <property type="entry name" value="P-loop containing nucleoside triphosphate hydrolases"/>
    <property type="match status" value="1"/>
</dbReference>
<comment type="caution">
    <text evidence="3">The sequence shown here is derived from an EMBL/GenBank/DDBJ whole genome shotgun (WGS) entry which is preliminary data.</text>
</comment>
<evidence type="ECO:0000259" key="2">
    <source>
        <dbReference type="Pfam" id="PF00004"/>
    </source>
</evidence>
<sequence>MMLIGMIPPSVYQDAAQKRSEEISKLRHQIQNYHDARYNQVVPGEKVLLHLRKGRMLKKKYTTQIRDWYNNERKEKKKFPDIPSKEKGGSAVLFGIKQKKISSAKSSKTVKGKKEKGKKAKSKEKGKETDTAGVKLKPSRFRSEIATGISEFQRVWMEKDESSNFEQSHDMQLITRDKLKIVKAEIRTNVDSLMRLELNRLKAAVERDRAQRRRKGSKKKGGKSRGGGSSKGHRGWKSGKKVRRKKEKDLTPDRTLDSLFEELVANGIIKNYPEVPLSSFLGHTSFVVNKQQNAEKKPKHTIGDVRKLVKEYCILPLGSAYVHNNAPFVRSLLIAGPHGSGKHMLLHAVCTELGAYLFDISNVNIADKYPGKTGLTMLIHLVNKVSRLLQPSIIFVENAEKTFLKRVPKNDLTDPKRLKKELPKLVKGIGPEDQIMVVGISSCPWESDQKGLASAYNKMIIVPRPDYATLSTVWNDILYSYNALNHKFDYGNLVVEIRIENNTCLQARTRRTQPPLVLTCKRLLTLKVRPLKHIEFFKLLSAHDPVYWEEEDSFMQWFSKCPLARKKQKFLDTIEMLSIKEKKKGGKNGDE</sequence>
<accession>A0A8K0P1M4</accession>
<evidence type="ECO:0000256" key="1">
    <source>
        <dbReference type="SAM" id="MobiDB-lite"/>
    </source>
</evidence>
<organism evidence="3 4">
    <name type="scientific">Ladona fulva</name>
    <name type="common">Scarce chaser dragonfly</name>
    <name type="synonym">Libellula fulva</name>
    <dbReference type="NCBI Taxonomy" id="123851"/>
    <lineage>
        <taxon>Eukaryota</taxon>
        <taxon>Metazoa</taxon>
        <taxon>Ecdysozoa</taxon>
        <taxon>Arthropoda</taxon>
        <taxon>Hexapoda</taxon>
        <taxon>Insecta</taxon>
        <taxon>Pterygota</taxon>
        <taxon>Palaeoptera</taxon>
        <taxon>Odonata</taxon>
        <taxon>Epiprocta</taxon>
        <taxon>Anisoptera</taxon>
        <taxon>Libelluloidea</taxon>
        <taxon>Libellulidae</taxon>
        <taxon>Ladona</taxon>
    </lineage>
</organism>
<feature type="domain" description="ATPase AAA-type core" evidence="2">
    <location>
        <begin position="332"/>
        <end position="452"/>
    </location>
</feature>
<dbReference type="Proteomes" id="UP000792457">
    <property type="component" value="Unassembled WGS sequence"/>
</dbReference>
<evidence type="ECO:0000313" key="4">
    <source>
        <dbReference type="Proteomes" id="UP000792457"/>
    </source>
</evidence>
<name>A0A8K0P1M4_LADFU</name>
<keyword evidence="4" id="KW-1185">Reference proteome</keyword>
<reference evidence="3" key="1">
    <citation type="submission" date="2013-04" db="EMBL/GenBank/DDBJ databases">
        <authorList>
            <person name="Qu J."/>
            <person name="Murali S.C."/>
            <person name="Bandaranaike D."/>
            <person name="Bellair M."/>
            <person name="Blankenburg K."/>
            <person name="Chao H."/>
            <person name="Dinh H."/>
            <person name="Doddapaneni H."/>
            <person name="Downs B."/>
            <person name="Dugan-Rocha S."/>
            <person name="Elkadiri S."/>
            <person name="Gnanaolivu R.D."/>
            <person name="Hernandez B."/>
            <person name="Javaid M."/>
            <person name="Jayaseelan J.C."/>
            <person name="Lee S."/>
            <person name="Li M."/>
            <person name="Ming W."/>
            <person name="Munidasa M."/>
            <person name="Muniz J."/>
            <person name="Nguyen L."/>
            <person name="Ongeri F."/>
            <person name="Osuji N."/>
            <person name="Pu L.-L."/>
            <person name="Puazo M."/>
            <person name="Qu C."/>
            <person name="Quiroz J."/>
            <person name="Raj R."/>
            <person name="Weissenberger G."/>
            <person name="Xin Y."/>
            <person name="Zou X."/>
            <person name="Han Y."/>
            <person name="Richards S."/>
            <person name="Worley K."/>
            <person name="Muzny D."/>
            <person name="Gibbs R."/>
        </authorList>
    </citation>
    <scope>NUCLEOTIDE SEQUENCE</scope>
    <source>
        <strain evidence="3">Sampled in the wild</strain>
    </source>
</reference>
<protein>
    <recommendedName>
        <fullName evidence="2">ATPase AAA-type core domain-containing protein</fullName>
    </recommendedName>
</protein>
<dbReference type="GO" id="GO:0005524">
    <property type="term" value="F:ATP binding"/>
    <property type="evidence" value="ECO:0007669"/>
    <property type="project" value="InterPro"/>
</dbReference>
<feature type="region of interest" description="Disordered" evidence="1">
    <location>
        <begin position="104"/>
        <end position="135"/>
    </location>
</feature>
<proteinExistence type="predicted"/>
<dbReference type="EMBL" id="KZ308471">
    <property type="protein sequence ID" value="KAG8230211.1"/>
    <property type="molecule type" value="Genomic_DNA"/>
</dbReference>
<dbReference type="InterPro" id="IPR052267">
    <property type="entry name" value="N-DRC_Component"/>
</dbReference>
<feature type="compositionally biased region" description="Basic residues" evidence="1">
    <location>
        <begin position="104"/>
        <end position="122"/>
    </location>
</feature>
<reference evidence="3" key="2">
    <citation type="submission" date="2017-10" db="EMBL/GenBank/DDBJ databases">
        <title>Ladona fulva Genome sequencing and assembly.</title>
        <authorList>
            <person name="Murali S."/>
            <person name="Richards S."/>
            <person name="Bandaranaike D."/>
            <person name="Bellair M."/>
            <person name="Blankenburg K."/>
            <person name="Chao H."/>
            <person name="Dinh H."/>
            <person name="Doddapaneni H."/>
            <person name="Dugan-Rocha S."/>
            <person name="Elkadiri S."/>
            <person name="Gnanaolivu R."/>
            <person name="Hernandez B."/>
            <person name="Skinner E."/>
            <person name="Javaid M."/>
            <person name="Lee S."/>
            <person name="Li M."/>
            <person name="Ming W."/>
            <person name="Munidasa M."/>
            <person name="Muniz J."/>
            <person name="Nguyen L."/>
            <person name="Hughes D."/>
            <person name="Osuji N."/>
            <person name="Pu L.-L."/>
            <person name="Puazo M."/>
            <person name="Qu C."/>
            <person name="Quiroz J."/>
            <person name="Raj R."/>
            <person name="Weissenberger G."/>
            <person name="Xin Y."/>
            <person name="Zou X."/>
            <person name="Han Y."/>
            <person name="Worley K."/>
            <person name="Muzny D."/>
            <person name="Gibbs R."/>
        </authorList>
    </citation>
    <scope>NUCLEOTIDE SEQUENCE</scope>
    <source>
        <strain evidence="3">Sampled in the wild</strain>
    </source>
</reference>
<gene>
    <name evidence="3" type="ORF">J437_LFUL009273</name>
</gene>
<dbReference type="Gene3D" id="3.40.50.300">
    <property type="entry name" value="P-loop containing nucleotide triphosphate hydrolases"/>
    <property type="match status" value="1"/>
</dbReference>
<dbReference type="OrthoDB" id="3046016at2759"/>